<keyword evidence="6" id="KW-1185">Reference proteome</keyword>
<reference evidence="5 6" key="1">
    <citation type="submission" date="2023-11" db="EMBL/GenBank/DDBJ databases">
        <authorList>
            <person name="Hedman E."/>
            <person name="Englund M."/>
            <person name="Stromberg M."/>
            <person name="Nyberg Akerstrom W."/>
            <person name="Nylinder S."/>
            <person name="Jareborg N."/>
            <person name="Kallberg Y."/>
            <person name="Kronander E."/>
        </authorList>
    </citation>
    <scope>NUCLEOTIDE SEQUENCE [LARGE SCALE GENOMIC DNA]</scope>
</reference>
<comment type="caution">
    <text evidence="5">The sequence shown here is derived from an EMBL/GenBank/DDBJ whole genome shotgun (WGS) entry which is preliminary data.</text>
</comment>
<dbReference type="SUPFAM" id="SSF54001">
    <property type="entry name" value="Cysteine proteinases"/>
    <property type="match status" value="1"/>
</dbReference>
<dbReference type="EMBL" id="CAVLGL010000101">
    <property type="protein sequence ID" value="CAK1598253.1"/>
    <property type="molecule type" value="Genomic_DNA"/>
</dbReference>
<dbReference type="GO" id="GO:0006508">
    <property type="term" value="P:proteolysis"/>
    <property type="evidence" value="ECO:0007669"/>
    <property type="project" value="UniProtKB-KW"/>
</dbReference>
<keyword evidence="2" id="KW-0645">Protease</keyword>
<keyword evidence="3" id="KW-0378">Hydrolase</keyword>
<dbReference type="InterPro" id="IPR038765">
    <property type="entry name" value="Papain-like_cys_pep_sf"/>
</dbReference>
<feature type="domain" description="Ubiquitin-like protease family profile" evidence="4">
    <location>
        <begin position="148"/>
        <end position="236"/>
    </location>
</feature>
<name>A0AAV1LS70_9NEOP</name>
<dbReference type="GO" id="GO:0008234">
    <property type="term" value="F:cysteine-type peptidase activity"/>
    <property type="evidence" value="ECO:0007669"/>
    <property type="project" value="InterPro"/>
</dbReference>
<dbReference type="AlphaFoldDB" id="A0AAV1LS70"/>
<dbReference type="InterPro" id="IPR003653">
    <property type="entry name" value="Peptidase_C48_C"/>
</dbReference>
<dbReference type="PANTHER" id="PTHR34718">
    <property type="entry name" value="PHD-TYPE DOMAIN-CONTAINING PROTEIN"/>
    <property type="match status" value="1"/>
</dbReference>
<dbReference type="PANTHER" id="PTHR34718:SF2">
    <property type="entry name" value="PHD-TYPE DOMAIN-CONTAINING PROTEIN"/>
    <property type="match status" value="1"/>
</dbReference>
<accession>A0AAV1LS70</accession>
<proteinExistence type="inferred from homology"/>
<dbReference type="Proteomes" id="UP001314205">
    <property type="component" value="Unassembled WGS sequence"/>
</dbReference>
<protein>
    <recommendedName>
        <fullName evidence="4">Ubiquitin-like protease family profile domain-containing protein</fullName>
    </recommendedName>
</protein>
<evidence type="ECO:0000256" key="2">
    <source>
        <dbReference type="ARBA" id="ARBA00022670"/>
    </source>
</evidence>
<organism evidence="5 6">
    <name type="scientific">Parnassius mnemosyne</name>
    <name type="common">clouded apollo</name>
    <dbReference type="NCBI Taxonomy" id="213953"/>
    <lineage>
        <taxon>Eukaryota</taxon>
        <taxon>Metazoa</taxon>
        <taxon>Ecdysozoa</taxon>
        <taxon>Arthropoda</taxon>
        <taxon>Hexapoda</taxon>
        <taxon>Insecta</taxon>
        <taxon>Pterygota</taxon>
        <taxon>Neoptera</taxon>
        <taxon>Endopterygota</taxon>
        <taxon>Lepidoptera</taxon>
        <taxon>Glossata</taxon>
        <taxon>Ditrysia</taxon>
        <taxon>Papilionoidea</taxon>
        <taxon>Papilionidae</taxon>
        <taxon>Parnassiinae</taxon>
        <taxon>Parnassini</taxon>
        <taxon>Parnassius</taxon>
        <taxon>Driopa</taxon>
    </lineage>
</organism>
<gene>
    <name evidence="5" type="ORF">PARMNEM_LOCUS17270</name>
</gene>
<evidence type="ECO:0000313" key="5">
    <source>
        <dbReference type="EMBL" id="CAK1598253.1"/>
    </source>
</evidence>
<evidence type="ECO:0000256" key="1">
    <source>
        <dbReference type="ARBA" id="ARBA00005234"/>
    </source>
</evidence>
<evidence type="ECO:0000256" key="3">
    <source>
        <dbReference type="ARBA" id="ARBA00022801"/>
    </source>
</evidence>
<comment type="similarity">
    <text evidence="1">Belongs to the peptidase C48 family.</text>
</comment>
<sequence>MRSHLLSIFRTNKLTHFPVISNENKGTLLDLSTIRKKERYALNYRCKRYGPSSSTVKKENSPSVCILKVPQHLVNDQITKFQMKDHSYVLDSTLNINLLINLINQGDKLIDEHIYHFKLMLESCSDYVHRDTLNLVRPERIEPVPKLKKHIQILFSQNGHWVCSFYDTKKVYVYDSLNSGSLHNDQKNFLQHLFPYLEISSESIIFPKVQFQVNGDDCGIFAIAFAVSLLFRRNPDDIIYDLSSM</sequence>
<dbReference type="Pfam" id="PF02902">
    <property type="entry name" value="Peptidase_C48"/>
    <property type="match status" value="1"/>
</dbReference>
<dbReference type="Gene3D" id="3.40.395.10">
    <property type="entry name" value="Adenoviral Proteinase, Chain A"/>
    <property type="match status" value="1"/>
</dbReference>
<evidence type="ECO:0000313" key="6">
    <source>
        <dbReference type="Proteomes" id="UP001314205"/>
    </source>
</evidence>
<evidence type="ECO:0000259" key="4">
    <source>
        <dbReference type="Pfam" id="PF02902"/>
    </source>
</evidence>